<evidence type="ECO:0000313" key="5">
    <source>
        <dbReference type="EMBL" id="MBS7811819.1"/>
    </source>
</evidence>
<accession>A0ABS5QDQ5</accession>
<evidence type="ECO:0000256" key="1">
    <source>
        <dbReference type="ARBA" id="ARBA00004418"/>
    </source>
</evidence>
<dbReference type="RefSeq" id="WP_213670466.1">
    <property type="nucleotide sequence ID" value="NZ_JAHCDA010000002.1"/>
</dbReference>
<keyword evidence="3" id="KW-0732">Signal</keyword>
<dbReference type="PIRSF" id="PIRSF002741">
    <property type="entry name" value="MppA"/>
    <property type="match status" value="1"/>
</dbReference>
<reference evidence="5 6" key="1">
    <citation type="submission" date="2021-05" db="EMBL/GenBank/DDBJ databases">
        <title>Roseococcus sp. XZZS9, whole genome shotgun sequencing project.</title>
        <authorList>
            <person name="Zhao G."/>
            <person name="Shen L."/>
        </authorList>
    </citation>
    <scope>NUCLEOTIDE SEQUENCE [LARGE SCALE GENOMIC DNA]</scope>
    <source>
        <strain evidence="5 6">XZZS9</strain>
    </source>
</reference>
<dbReference type="InterPro" id="IPR000914">
    <property type="entry name" value="SBP_5_dom"/>
</dbReference>
<protein>
    <submittedName>
        <fullName evidence="5">ABC transporter substrate-binding protein</fullName>
    </submittedName>
</protein>
<gene>
    <name evidence="5" type="ORF">KHU32_12795</name>
</gene>
<comment type="similarity">
    <text evidence="2">Belongs to the bacterial solute-binding protein 5 family.</text>
</comment>
<dbReference type="InterPro" id="IPR030678">
    <property type="entry name" value="Peptide/Ni-bd"/>
</dbReference>
<organism evidence="5 6">
    <name type="scientific">Roseococcus pinisoli</name>
    <dbReference type="NCBI Taxonomy" id="2835040"/>
    <lineage>
        <taxon>Bacteria</taxon>
        <taxon>Pseudomonadati</taxon>
        <taxon>Pseudomonadota</taxon>
        <taxon>Alphaproteobacteria</taxon>
        <taxon>Acetobacterales</taxon>
        <taxon>Roseomonadaceae</taxon>
        <taxon>Roseococcus</taxon>
    </lineage>
</organism>
<dbReference type="Gene3D" id="3.90.76.10">
    <property type="entry name" value="Dipeptide-binding Protein, Domain 1"/>
    <property type="match status" value="1"/>
</dbReference>
<dbReference type="CDD" id="cd08502">
    <property type="entry name" value="PBP2_NikA_DppA_OppA_like_16"/>
    <property type="match status" value="1"/>
</dbReference>
<evidence type="ECO:0000256" key="3">
    <source>
        <dbReference type="ARBA" id="ARBA00022729"/>
    </source>
</evidence>
<evidence type="ECO:0000259" key="4">
    <source>
        <dbReference type="Pfam" id="PF00496"/>
    </source>
</evidence>
<feature type="domain" description="Solute-binding protein family 5" evidence="4">
    <location>
        <begin position="72"/>
        <end position="425"/>
    </location>
</feature>
<dbReference type="Gene3D" id="3.10.105.10">
    <property type="entry name" value="Dipeptide-binding Protein, Domain 3"/>
    <property type="match status" value="1"/>
</dbReference>
<dbReference type="Gene3D" id="3.40.190.10">
    <property type="entry name" value="Periplasmic binding protein-like II"/>
    <property type="match status" value="1"/>
</dbReference>
<sequence length="526" mass="57289">MIRRRALLGTLSAASLAAPGIALGQDRRTLRFVPFADLAVLDPIWTTAYVTRNHALLVFDTLYGHDEAYVAQPQMVESHDVAADGLRWALKLRTGLKFHDGSPVLARDCVASIRRWGVRDGFGQQLLAATAELSAPDDRTILFRLSRPFPQLPAALGKGTNNICVMMPERLAATDPFRQVTEMVGSGPYRYAAAERVPGATNVYTRFEDYVPREGRASFLAGPKIAKLDRVEWTTMPDPSSASGALRSGGIDWWELPPPDLLPMLRRTRNVKVEVQDPNGYIGVLRMNHLQAPFNDVRVRRAVLSVVNQADFMLAAAGEDRSAWREGVGFFCPETPMANAAGMEALTGPRDIEKAKAEIAAAGHAGAPVTVLAATDLAILDAAGQVTRDLLTRLGFRVEYVATDFGTLIQRRTSKEPVARGGWSALSFFTGGLDQASPVTNTTLWSNGANAAPGWPDSPRIEALRSAWIDAPDLAAQRRVAEELQLQAFQDVPYCPLGQYLFATSYRTSLTGVGKGFPVFWGLEKG</sequence>
<dbReference type="SUPFAM" id="SSF53850">
    <property type="entry name" value="Periplasmic binding protein-like II"/>
    <property type="match status" value="1"/>
</dbReference>
<evidence type="ECO:0000313" key="6">
    <source>
        <dbReference type="Proteomes" id="UP000766336"/>
    </source>
</evidence>
<keyword evidence="6" id="KW-1185">Reference proteome</keyword>
<dbReference type="PANTHER" id="PTHR30290:SF38">
    <property type="entry name" value="D,D-DIPEPTIDE-BINDING PERIPLASMIC PROTEIN DDPA-RELATED"/>
    <property type="match status" value="1"/>
</dbReference>
<dbReference type="Pfam" id="PF00496">
    <property type="entry name" value="SBP_bac_5"/>
    <property type="match status" value="1"/>
</dbReference>
<proteinExistence type="inferred from homology"/>
<dbReference type="PANTHER" id="PTHR30290">
    <property type="entry name" value="PERIPLASMIC BINDING COMPONENT OF ABC TRANSPORTER"/>
    <property type="match status" value="1"/>
</dbReference>
<name>A0ABS5QDQ5_9PROT</name>
<evidence type="ECO:0000256" key="2">
    <source>
        <dbReference type="ARBA" id="ARBA00005695"/>
    </source>
</evidence>
<dbReference type="InterPro" id="IPR039424">
    <property type="entry name" value="SBP_5"/>
</dbReference>
<comment type="subcellular location">
    <subcellularLocation>
        <location evidence="1">Periplasm</location>
    </subcellularLocation>
</comment>
<dbReference type="EMBL" id="JAHCDA010000002">
    <property type="protein sequence ID" value="MBS7811819.1"/>
    <property type="molecule type" value="Genomic_DNA"/>
</dbReference>
<comment type="caution">
    <text evidence="5">The sequence shown here is derived from an EMBL/GenBank/DDBJ whole genome shotgun (WGS) entry which is preliminary data.</text>
</comment>
<dbReference type="Proteomes" id="UP000766336">
    <property type="component" value="Unassembled WGS sequence"/>
</dbReference>